<dbReference type="SUPFAM" id="SSF53474">
    <property type="entry name" value="alpha/beta-Hydrolases"/>
    <property type="match status" value="1"/>
</dbReference>
<sequence length="334" mass="37096">MSNLENVDIQTIVERGVVRLPRKPTATLSYGIAQGHGPLSTTHLLVFLNGLIMHQRGWDATIQNLLQIWGAGAGTANYPSLLTYDRYGQGDSEPDPADEQSKYGHDMREVVRDLNDLVFKIWYDKQQDGAPSRPHLVFVANSIGCVIARLYAETYPSSVAALLLLDSNIANSDLVSIFPDPDLQDFDPTSLPAGVSVADLRDTRAKYKAIFHPSVRNPENLDRRNVADLLPYDHKPVLKGPDSRGAWITVVEHDWDTFAEEGLTGSLKTPKGLTNAYMNPAWHRYNEGLVRLTEKERSEGPVTAKGCGHFIQRDDPGFVANAIHRLVMKLKQTS</sequence>
<protein>
    <recommendedName>
        <fullName evidence="1">AB hydrolase-1 domain-containing protein</fullName>
    </recommendedName>
</protein>
<gene>
    <name evidence="2" type="ORF">JX265_001500</name>
</gene>
<dbReference type="Proteomes" id="UP000829685">
    <property type="component" value="Unassembled WGS sequence"/>
</dbReference>
<comment type="caution">
    <text evidence="2">The sequence shown here is derived from an EMBL/GenBank/DDBJ whole genome shotgun (WGS) entry which is preliminary data.</text>
</comment>
<dbReference type="InterPro" id="IPR029058">
    <property type="entry name" value="AB_hydrolase_fold"/>
</dbReference>
<name>A0A9P9WV66_9PEZI</name>
<reference evidence="2" key="1">
    <citation type="submission" date="2021-03" db="EMBL/GenBank/DDBJ databases">
        <title>Revisited historic fungal species revealed as producer of novel bioactive compounds through whole genome sequencing and comparative genomics.</title>
        <authorList>
            <person name="Vignolle G.A."/>
            <person name="Hochenegger N."/>
            <person name="Mach R.L."/>
            <person name="Mach-Aigner A.R."/>
            <person name="Javad Rahimi M."/>
            <person name="Salim K.A."/>
            <person name="Chan C.M."/>
            <person name="Lim L.B.L."/>
            <person name="Cai F."/>
            <person name="Druzhinina I.S."/>
            <person name="U'Ren J.M."/>
            <person name="Derntl C."/>
        </authorList>
    </citation>
    <scope>NUCLEOTIDE SEQUENCE</scope>
    <source>
        <strain evidence="2">TUCIM 5799</strain>
    </source>
</reference>
<evidence type="ECO:0000313" key="3">
    <source>
        <dbReference type="Proteomes" id="UP000829685"/>
    </source>
</evidence>
<evidence type="ECO:0000313" key="2">
    <source>
        <dbReference type="EMBL" id="KAI1879879.1"/>
    </source>
</evidence>
<proteinExistence type="predicted"/>
<dbReference type="Pfam" id="PF12697">
    <property type="entry name" value="Abhydrolase_6"/>
    <property type="match status" value="1"/>
</dbReference>
<dbReference type="Gene3D" id="3.40.50.1820">
    <property type="entry name" value="alpha/beta hydrolase"/>
    <property type="match status" value="1"/>
</dbReference>
<dbReference type="EMBL" id="JAFIMR010000003">
    <property type="protein sequence ID" value="KAI1879879.1"/>
    <property type="molecule type" value="Genomic_DNA"/>
</dbReference>
<dbReference type="AlphaFoldDB" id="A0A9P9WV66"/>
<accession>A0A9P9WV66</accession>
<keyword evidence="3" id="KW-1185">Reference proteome</keyword>
<evidence type="ECO:0000259" key="1">
    <source>
        <dbReference type="Pfam" id="PF12697"/>
    </source>
</evidence>
<organism evidence="2 3">
    <name type="scientific">Neoarthrinium moseri</name>
    <dbReference type="NCBI Taxonomy" id="1658444"/>
    <lineage>
        <taxon>Eukaryota</taxon>
        <taxon>Fungi</taxon>
        <taxon>Dikarya</taxon>
        <taxon>Ascomycota</taxon>
        <taxon>Pezizomycotina</taxon>
        <taxon>Sordariomycetes</taxon>
        <taxon>Xylariomycetidae</taxon>
        <taxon>Amphisphaeriales</taxon>
        <taxon>Apiosporaceae</taxon>
        <taxon>Neoarthrinium</taxon>
    </lineage>
</organism>
<feature type="domain" description="AB hydrolase-1" evidence="1">
    <location>
        <begin position="45"/>
        <end position="322"/>
    </location>
</feature>
<dbReference type="InterPro" id="IPR000073">
    <property type="entry name" value="AB_hydrolase_1"/>
</dbReference>